<reference evidence="3 4" key="1">
    <citation type="journal article" date="2010" name="Nature">
        <title>Genome sequence of the palaeopolyploid soybean.</title>
        <authorList>
            <person name="Schmutz J."/>
            <person name="Cannon S.B."/>
            <person name="Schlueter J."/>
            <person name="Ma J."/>
            <person name="Mitros T."/>
            <person name="Nelson W."/>
            <person name="Hyten D.L."/>
            <person name="Song Q."/>
            <person name="Thelen J.J."/>
            <person name="Cheng J."/>
            <person name="Xu D."/>
            <person name="Hellsten U."/>
            <person name="May G.D."/>
            <person name="Yu Y."/>
            <person name="Sakurai T."/>
            <person name="Umezawa T."/>
            <person name="Bhattacharyya M.K."/>
            <person name="Sandhu D."/>
            <person name="Valliyodan B."/>
            <person name="Lindquist E."/>
            <person name="Peto M."/>
            <person name="Grant D."/>
            <person name="Shu S."/>
            <person name="Goodstein D."/>
            <person name="Barry K."/>
            <person name="Futrell-Griggs M."/>
            <person name="Abernathy B."/>
            <person name="Du J."/>
            <person name="Tian Z."/>
            <person name="Zhu L."/>
            <person name="Gill N."/>
            <person name="Joshi T."/>
            <person name="Libault M."/>
            <person name="Sethuraman A."/>
            <person name="Zhang X.-C."/>
            <person name="Shinozaki K."/>
            <person name="Nguyen H.T."/>
            <person name="Wing R.A."/>
            <person name="Cregan P."/>
            <person name="Specht J."/>
            <person name="Grimwood J."/>
            <person name="Rokhsar D."/>
            <person name="Stacey G."/>
            <person name="Shoemaker R.C."/>
            <person name="Jackson S.A."/>
        </authorList>
    </citation>
    <scope>NUCLEOTIDE SEQUENCE [LARGE SCALE GENOMIC DNA]</scope>
    <source>
        <strain evidence="4">cv. Williams 82</strain>
        <tissue evidence="3">Callus</tissue>
    </source>
</reference>
<dbReference type="OMA" id="ACYSREF"/>
<dbReference type="EMBL" id="CM000846">
    <property type="protein sequence ID" value="KRH18455.1"/>
    <property type="molecule type" value="Genomic_DNA"/>
</dbReference>
<dbReference type="EnsemblPlants" id="KRH18455">
    <property type="protein sequence ID" value="KRH18455"/>
    <property type="gene ID" value="GLYMA_13G061400"/>
</dbReference>
<keyword evidence="5" id="KW-1185">Reference proteome</keyword>
<proteinExistence type="inferred from homology"/>
<dbReference type="Gramene" id="KRH18455">
    <property type="protein sequence ID" value="KRH18455"/>
    <property type="gene ID" value="GLYMA_13G061400"/>
</dbReference>
<name>K7LXI6_SOYBN</name>
<evidence type="ECO:0000256" key="1">
    <source>
        <dbReference type="ARBA" id="ARBA00009995"/>
    </source>
</evidence>
<evidence type="ECO:0000313" key="5">
    <source>
        <dbReference type="Proteomes" id="UP000008827"/>
    </source>
</evidence>
<evidence type="ECO:0000313" key="4">
    <source>
        <dbReference type="EnsemblPlants" id="KRH18455"/>
    </source>
</evidence>
<dbReference type="HOGENOM" id="CLU_001724_1_3_1"/>
<dbReference type="PANTHER" id="PTHR11926">
    <property type="entry name" value="GLUCOSYL/GLUCURONOSYL TRANSFERASES"/>
    <property type="match status" value="1"/>
</dbReference>
<reference evidence="4" key="2">
    <citation type="submission" date="2018-02" db="UniProtKB">
        <authorList>
            <consortium name="EnsemblPlants"/>
        </authorList>
    </citation>
    <scope>IDENTIFICATION</scope>
    <source>
        <strain evidence="4">Williams 82</strain>
    </source>
</reference>
<evidence type="ECO:0000256" key="2">
    <source>
        <dbReference type="ARBA" id="ARBA00022679"/>
    </source>
</evidence>
<dbReference type="SMR" id="K7LXI6"/>
<organism evidence="4">
    <name type="scientific">Glycine max</name>
    <name type="common">Soybean</name>
    <name type="synonym">Glycine hispida</name>
    <dbReference type="NCBI Taxonomy" id="3847"/>
    <lineage>
        <taxon>Eukaryota</taxon>
        <taxon>Viridiplantae</taxon>
        <taxon>Streptophyta</taxon>
        <taxon>Embryophyta</taxon>
        <taxon>Tracheophyta</taxon>
        <taxon>Spermatophyta</taxon>
        <taxon>Magnoliopsida</taxon>
        <taxon>eudicotyledons</taxon>
        <taxon>Gunneridae</taxon>
        <taxon>Pentapetalae</taxon>
        <taxon>rosids</taxon>
        <taxon>fabids</taxon>
        <taxon>Fabales</taxon>
        <taxon>Fabaceae</taxon>
        <taxon>Papilionoideae</taxon>
        <taxon>50 kb inversion clade</taxon>
        <taxon>NPAAA clade</taxon>
        <taxon>indigoferoid/millettioid clade</taxon>
        <taxon>Phaseoleae</taxon>
        <taxon>Glycine</taxon>
        <taxon>Glycine subgen. Soja</taxon>
    </lineage>
</organism>
<dbReference type="PANTHER" id="PTHR11926:SF1545">
    <property type="entry name" value="GLYCOSYLTRANSFERASE"/>
    <property type="match status" value="1"/>
</dbReference>
<dbReference type="Gene3D" id="3.40.50.2000">
    <property type="entry name" value="Glycogen Phosphorylase B"/>
    <property type="match status" value="2"/>
</dbReference>
<dbReference type="InParanoid" id="K7LXI6"/>
<evidence type="ECO:0000313" key="3">
    <source>
        <dbReference type="EMBL" id="KRH18455.1"/>
    </source>
</evidence>
<dbReference type="Proteomes" id="UP000008827">
    <property type="component" value="Chromosome 13"/>
</dbReference>
<dbReference type="Pfam" id="PF00201">
    <property type="entry name" value="UDPGT"/>
    <property type="match status" value="1"/>
</dbReference>
<dbReference type="SUPFAM" id="SSF53756">
    <property type="entry name" value="UDP-Glycosyltransferase/glycogen phosphorylase"/>
    <property type="match status" value="1"/>
</dbReference>
<comment type="similarity">
    <text evidence="1">Belongs to the UDP-glycosyltransferase family.</text>
</comment>
<keyword evidence="2" id="KW-0808">Transferase</keyword>
<evidence type="ECO:0008006" key="6">
    <source>
        <dbReference type="Google" id="ProtNLM"/>
    </source>
</evidence>
<dbReference type="GO" id="GO:0008194">
    <property type="term" value="F:UDP-glycosyltransferase activity"/>
    <property type="evidence" value="ECO:0007669"/>
    <property type="project" value="InterPro"/>
</dbReference>
<protein>
    <recommendedName>
        <fullName evidence="6">UDP-glycosyltransferases domain-containing protein</fullName>
    </recommendedName>
</protein>
<dbReference type="PaxDb" id="3847-GLYMA13G05601.1"/>
<dbReference type="InterPro" id="IPR002213">
    <property type="entry name" value="UDP_glucos_trans"/>
</dbReference>
<dbReference type="CDD" id="cd03784">
    <property type="entry name" value="GT1_Gtf-like"/>
    <property type="match status" value="1"/>
</dbReference>
<dbReference type="AlphaFoldDB" id="K7LXI6"/>
<reference evidence="3" key="3">
    <citation type="submission" date="2018-07" db="EMBL/GenBank/DDBJ databases">
        <title>WGS assembly of Glycine max.</title>
        <authorList>
            <person name="Schmutz J."/>
            <person name="Cannon S."/>
            <person name="Schlueter J."/>
            <person name="Ma J."/>
            <person name="Mitros T."/>
            <person name="Nelson W."/>
            <person name="Hyten D."/>
            <person name="Song Q."/>
            <person name="Thelen J."/>
            <person name="Cheng J."/>
            <person name="Xu D."/>
            <person name="Hellsten U."/>
            <person name="May G."/>
            <person name="Yu Y."/>
            <person name="Sakurai T."/>
            <person name="Umezawa T."/>
            <person name="Bhattacharyya M."/>
            <person name="Sandhu D."/>
            <person name="Valliyodan B."/>
            <person name="Lindquist E."/>
            <person name="Peto M."/>
            <person name="Grant D."/>
            <person name="Shu S."/>
            <person name="Goodstein D."/>
            <person name="Barry K."/>
            <person name="Futrell-Griggs M."/>
            <person name="Abernathy B."/>
            <person name="Du J."/>
            <person name="Tian Z."/>
            <person name="Zhu L."/>
            <person name="Gill N."/>
            <person name="Joshi T."/>
            <person name="Libault M."/>
            <person name="Sethuraman A."/>
            <person name="Zhang X."/>
            <person name="Shinozaki K."/>
            <person name="Nguyen H."/>
            <person name="Wing R."/>
            <person name="Cregan P."/>
            <person name="Specht J."/>
            <person name="Grimwood J."/>
            <person name="Rokhsar D."/>
            <person name="Stacey G."/>
            <person name="Shoemaker R."/>
            <person name="Jackson S."/>
        </authorList>
    </citation>
    <scope>NUCLEOTIDE SEQUENCE</scope>
    <source>
        <tissue evidence="3">Callus</tissue>
    </source>
</reference>
<dbReference type="eggNOG" id="KOG1192">
    <property type="taxonomic scope" value="Eukaryota"/>
</dbReference>
<gene>
    <name evidence="3" type="ORF">GLYMA_13G061400</name>
</gene>
<accession>K7LXI6</accession>
<sequence length="149" mass="17264">MVNIVVYVSFGSIVTFVQEQMEEVACYSREFSSYFLWVVKASEEIKLPMRKEQKRAVGCFVIHCGWNSILQTLCLGVPIIGIPCWSDQRTNAKLIADVWKIGIRTPIDEKNIVRQEALKHCIKEIMDGDKEMKTNVIQWRTLAIYKSYQ</sequence>